<dbReference type="InterPro" id="IPR012292">
    <property type="entry name" value="Globin/Proto"/>
</dbReference>
<gene>
    <name evidence="1" type="ORF">DICVIV_05978</name>
</gene>
<accession>A0A0D8XZY6</accession>
<dbReference type="AlphaFoldDB" id="A0A0D8XZY6"/>
<dbReference type="STRING" id="29172.A0A0D8XZY6"/>
<keyword evidence="2" id="KW-1185">Reference proteome</keyword>
<dbReference type="OrthoDB" id="5850767at2759"/>
<organism evidence="1 2">
    <name type="scientific">Dictyocaulus viviparus</name>
    <name type="common">Bovine lungworm</name>
    <dbReference type="NCBI Taxonomy" id="29172"/>
    <lineage>
        <taxon>Eukaryota</taxon>
        <taxon>Metazoa</taxon>
        <taxon>Ecdysozoa</taxon>
        <taxon>Nematoda</taxon>
        <taxon>Chromadorea</taxon>
        <taxon>Rhabditida</taxon>
        <taxon>Rhabditina</taxon>
        <taxon>Rhabditomorpha</taxon>
        <taxon>Strongyloidea</taxon>
        <taxon>Metastrongylidae</taxon>
        <taxon>Dictyocaulus</taxon>
    </lineage>
</organism>
<reference evidence="2" key="2">
    <citation type="journal article" date="2016" name="Sci. Rep.">
        <title>Dictyocaulus viviparus genome, variome and transcriptome elucidate lungworm biology and support future intervention.</title>
        <authorList>
            <person name="McNulty S.N."/>
            <person name="Strube C."/>
            <person name="Rosa B.A."/>
            <person name="Martin J.C."/>
            <person name="Tyagi R."/>
            <person name="Choi Y.J."/>
            <person name="Wang Q."/>
            <person name="Hallsworth Pepin K."/>
            <person name="Zhang X."/>
            <person name="Ozersky P."/>
            <person name="Wilson R.K."/>
            <person name="Sternberg P.W."/>
            <person name="Gasser R.B."/>
            <person name="Mitreva M."/>
        </authorList>
    </citation>
    <scope>NUCLEOTIDE SEQUENCE [LARGE SCALE GENOMIC DNA]</scope>
    <source>
        <strain evidence="2">HannoverDv2000</strain>
    </source>
</reference>
<reference evidence="1 2" key="1">
    <citation type="submission" date="2013-11" db="EMBL/GenBank/DDBJ databases">
        <title>Draft genome of the bovine lungworm Dictyocaulus viviparus.</title>
        <authorList>
            <person name="Mitreva M."/>
        </authorList>
    </citation>
    <scope>NUCLEOTIDE SEQUENCE [LARGE SCALE GENOMIC DNA]</scope>
    <source>
        <strain evidence="1 2">HannoverDv2000</strain>
    </source>
</reference>
<sequence>MFSSSSLRTVWTISGATHQNGDVSRVMGSALCGPRQKKVRHGFLCITSIFIDNAPNILFQLANQVSASWIGNELENPFESKFTKKERILLRETYQSLPQH</sequence>
<evidence type="ECO:0000313" key="1">
    <source>
        <dbReference type="EMBL" id="KJH47911.1"/>
    </source>
</evidence>
<dbReference type="Gene3D" id="1.10.490.10">
    <property type="entry name" value="Globins"/>
    <property type="match status" value="1"/>
</dbReference>
<evidence type="ECO:0000313" key="2">
    <source>
        <dbReference type="Proteomes" id="UP000053766"/>
    </source>
</evidence>
<dbReference type="GO" id="GO:0020037">
    <property type="term" value="F:heme binding"/>
    <property type="evidence" value="ECO:0007669"/>
    <property type="project" value="InterPro"/>
</dbReference>
<dbReference type="Proteomes" id="UP000053766">
    <property type="component" value="Unassembled WGS sequence"/>
</dbReference>
<dbReference type="GO" id="GO:0019825">
    <property type="term" value="F:oxygen binding"/>
    <property type="evidence" value="ECO:0007669"/>
    <property type="project" value="InterPro"/>
</dbReference>
<proteinExistence type="predicted"/>
<protein>
    <submittedName>
        <fullName evidence="1">Uncharacterized protein</fullName>
    </submittedName>
</protein>
<dbReference type="EMBL" id="KN716288">
    <property type="protein sequence ID" value="KJH47911.1"/>
    <property type="molecule type" value="Genomic_DNA"/>
</dbReference>
<name>A0A0D8XZY6_DICVI</name>